<dbReference type="Proteomes" id="UP000199515">
    <property type="component" value="Unassembled WGS sequence"/>
</dbReference>
<dbReference type="OrthoDB" id="4745173at2"/>
<evidence type="ECO:0000259" key="2">
    <source>
        <dbReference type="Pfam" id="PF14021"/>
    </source>
</evidence>
<reference evidence="3 4" key="1">
    <citation type="submission" date="2016-10" db="EMBL/GenBank/DDBJ databases">
        <authorList>
            <person name="de Groot N.N."/>
        </authorList>
    </citation>
    <scope>NUCLEOTIDE SEQUENCE [LARGE SCALE GENOMIC DNA]</scope>
    <source>
        <strain evidence="3 4">CPCC 202699</strain>
    </source>
</reference>
<proteinExistence type="predicted"/>
<name>A0A1H3M543_9PSEU</name>
<evidence type="ECO:0000313" key="3">
    <source>
        <dbReference type="EMBL" id="SDY71837.1"/>
    </source>
</evidence>
<evidence type="ECO:0000313" key="4">
    <source>
        <dbReference type="Proteomes" id="UP000199515"/>
    </source>
</evidence>
<organism evidence="3 4">
    <name type="scientific">Amycolatopsis xylanica</name>
    <dbReference type="NCBI Taxonomy" id="589385"/>
    <lineage>
        <taxon>Bacteria</taxon>
        <taxon>Bacillati</taxon>
        <taxon>Actinomycetota</taxon>
        <taxon>Actinomycetes</taxon>
        <taxon>Pseudonocardiales</taxon>
        <taxon>Pseudonocardiaceae</taxon>
        <taxon>Amycolatopsis</taxon>
    </lineage>
</organism>
<dbReference type="AlphaFoldDB" id="A0A1H3M543"/>
<gene>
    <name evidence="3" type="ORF">SAMN05421504_106499</name>
</gene>
<dbReference type="STRING" id="589385.SAMN05421504_106499"/>
<dbReference type="GO" id="GO:0050135">
    <property type="term" value="F:NADP+ nucleosidase activity"/>
    <property type="evidence" value="ECO:0007669"/>
    <property type="project" value="InterPro"/>
</dbReference>
<dbReference type="InterPro" id="IPR025331">
    <property type="entry name" value="TNT"/>
</dbReference>
<evidence type="ECO:0000256" key="1">
    <source>
        <dbReference type="SAM" id="MobiDB-lite"/>
    </source>
</evidence>
<sequence>MSTTEEPKTGPIRIPALGAKRTDRVSVVALFRVNMFPLGHLPVPVSKPAEQLAAPEDDFIVGLRFPPGDHPEPVDTVSVLDNAPVRELPAQPSEPSAEVTDGHSPFGSLDEKSWSRRYLGGMRGDIPEYAWPPGALFPEGGTEPGEAVTLPVDTVIDRFGDGLGRIFAPEGTPLAERALPSSPAYRRYRVTRALPVWRTVTAPWFGQPGGGTRYRATYSAGELITLGYLEAL</sequence>
<protein>
    <recommendedName>
        <fullName evidence="2">TNT domain-containing protein</fullName>
    </recommendedName>
</protein>
<dbReference type="RefSeq" id="WP_091294061.1">
    <property type="nucleotide sequence ID" value="NZ_FNON01000006.1"/>
</dbReference>
<dbReference type="Pfam" id="PF14021">
    <property type="entry name" value="TNT"/>
    <property type="match status" value="1"/>
</dbReference>
<feature type="region of interest" description="Disordered" evidence="1">
    <location>
        <begin position="88"/>
        <end position="107"/>
    </location>
</feature>
<dbReference type="InterPro" id="IPR053024">
    <property type="entry name" value="Fungal_surface_NADase"/>
</dbReference>
<dbReference type="EMBL" id="FNON01000006">
    <property type="protein sequence ID" value="SDY71837.1"/>
    <property type="molecule type" value="Genomic_DNA"/>
</dbReference>
<accession>A0A1H3M543</accession>
<feature type="domain" description="TNT" evidence="2">
    <location>
        <begin position="149"/>
        <end position="231"/>
    </location>
</feature>
<dbReference type="PANTHER" id="PTHR42059">
    <property type="entry name" value="TNT DOMAIN-CONTAINING PROTEIN"/>
    <property type="match status" value="1"/>
</dbReference>
<dbReference type="PANTHER" id="PTHR42059:SF1">
    <property type="entry name" value="TNT DOMAIN-CONTAINING PROTEIN"/>
    <property type="match status" value="1"/>
</dbReference>
<keyword evidence="4" id="KW-1185">Reference proteome</keyword>